<dbReference type="GO" id="GO:0043565">
    <property type="term" value="F:sequence-specific DNA binding"/>
    <property type="evidence" value="ECO:0007669"/>
    <property type="project" value="TreeGrafter"/>
</dbReference>
<keyword evidence="9" id="KW-0539">Nucleus</keyword>
<dbReference type="Ensembl" id="ENSAMXT00000033118.1">
    <property type="protein sequence ID" value="ENSAMXP00000054889.1"/>
    <property type="gene ID" value="ENSAMXG00000030835.1"/>
</dbReference>
<keyword evidence="11" id="KW-0175">Coiled coil</keyword>
<dbReference type="PROSITE" id="PS50157">
    <property type="entry name" value="ZINC_FINGER_C2H2_2"/>
    <property type="match status" value="2"/>
</dbReference>
<feature type="compositionally biased region" description="Polar residues" evidence="12">
    <location>
        <begin position="115"/>
        <end position="124"/>
    </location>
</feature>
<dbReference type="InterPro" id="IPR013087">
    <property type="entry name" value="Znf_C2H2_type"/>
</dbReference>
<dbReference type="FunFam" id="3.30.160.60:FF:000322">
    <property type="entry name" value="GDNF-inducible zinc finger protein 1"/>
    <property type="match status" value="1"/>
</dbReference>
<dbReference type="PANTHER" id="PTHR24408">
    <property type="entry name" value="ZINC FINGER PROTEIN"/>
    <property type="match status" value="1"/>
</dbReference>
<evidence type="ECO:0000256" key="9">
    <source>
        <dbReference type="ARBA" id="ARBA00023242"/>
    </source>
</evidence>
<evidence type="ECO:0000256" key="8">
    <source>
        <dbReference type="ARBA" id="ARBA00023163"/>
    </source>
</evidence>
<keyword evidence="6" id="KW-0805">Transcription regulation</keyword>
<dbReference type="PANTHER" id="PTHR24408:SF58">
    <property type="entry name" value="TRANSCRIPTION FACTOR (TFIIIA), PUTATIVE (AFU_ORTHOLOGUE AFUA_1G05150)-RELATED"/>
    <property type="match status" value="1"/>
</dbReference>
<dbReference type="SUPFAM" id="SSF57667">
    <property type="entry name" value="beta-beta-alpha zinc fingers"/>
    <property type="match status" value="1"/>
</dbReference>
<dbReference type="Gene3D" id="3.30.160.60">
    <property type="entry name" value="Classic Zinc Finger"/>
    <property type="match status" value="2"/>
</dbReference>
<evidence type="ECO:0000256" key="10">
    <source>
        <dbReference type="PROSITE-ProRule" id="PRU00042"/>
    </source>
</evidence>
<dbReference type="InParanoid" id="A0A3B1KLT4"/>
<dbReference type="PROSITE" id="PS00028">
    <property type="entry name" value="ZINC_FINGER_C2H2_1"/>
    <property type="match status" value="2"/>
</dbReference>
<dbReference type="InterPro" id="IPR036236">
    <property type="entry name" value="Znf_C2H2_sf"/>
</dbReference>
<proteinExistence type="predicted"/>
<dbReference type="GO" id="GO:0008270">
    <property type="term" value="F:zinc ion binding"/>
    <property type="evidence" value="ECO:0007669"/>
    <property type="project" value="UniProtKB-KW"/>
</dbReference>
<evidence type="ECO:0000256" key="12">
    <source>
        <dbReference type="SAM" id="MobiDB-lite"/>
    </source>
</evidence>
<reference evidence="14" key="3">
    <citation type="submission" date="2025-08" db="UniProtKB">
        <authorList>
            <consortium name="Ensembl"/>
        </authorList>
    </citation>
    <scope>IDENTIFICATION</scope>
</reference>
<evidence type="ECO:0000256" key="3">
    <source>
        <dbReference type="ARBA" id="ARBA00022737"/>
    </source>
</evidence>
<dbReference type="Bgee" id="ENSAMXG00000030835">
    <property type="expression patterns" value="Expressed in ovary"/>
</dbReference>
<keyword evidence="3" id="KW-0677">Repeat</keyword>
<dbReference type="GeneTree" id="ENSGT01120000278205"/>
<feature type="region of interest" description="Disordered" evidence="12">
    <location>
        <begin position="56"/>
        <end position="90"/>
    </location>
</feature>
<dbReference type="GO" id="GO:0005634">
    <property type="term" value="C:nucleus"/>
    <property type="evidence" value="ECO:0007669"/>
    <property type="project" value="UniProtKB-SubCell"/>
</dbReference>
<accession>A0A3B1KLT4</accession>
<feature type="coiled-coil region" evidence="11">
    <location>
        <begin position="23"/>
        <end position="50"/>
    </location>
</feature>
<evidence type="ECO:0000256" key="6">
    <source>
        <dbReference type="ARBA" id="ARBA00023015"/>
    </source>
</evidence>
<evidence type="ECO:0000256" key="7">
    <source>
        <dbReference type="ARBA" id="ARBA00023125"/>
    </source>
</evidence>
<keyword evidence="8" id="KW-0804">Transcription</keyword>
<keyword evidence="5" id="KW-0862">Zinc</keyword>
<keyword evidence="4 10" id="KW-0863">Zinc-finger</keyword>
<feature type="region of interest" description="Disordered" evidence="12">
    <location>
        <begin position="106"/>
        <end position="128"/>
    </location>
</feature>
<organism evidence="14 15">
    <name type="scientific">Astyanax mexicanus</name>
    <name type="common">Blind cave fish</name>
    <name type="synonym">Astyanax fasciatus mexicanus</name>
    <dbReference type="NCBI Taxonomy" id="7994"/>
    <lineage>
        <taxon>Eukaryota</taxon>
        <taxon>Metazoa</taxon>
        <taxon>Chordata</taxon>
        <taxon>Craniata</taxon>
        <taxon>Vertebrata</taxon>
        <taxon>Euteleostomi</taxon>
        <taxon>Actinopterygii</taxon>
        <taxon>Neopterygii</taxon>
        <taxon>Teleostei</taxon>
        <taxon>Ostariophysi</taxon>
        <taxon>Characiformes</taxon>
        <taxon>Characoidei</taxon>
        <taxon>Acestrorhamphidae</taxon>
        <taxon>Acestrorhamphinae</taxon>
        <taxon>Astyanax</taxon>
    </lineage>
</organism>
<dbReference type="GO" id="GO:0000981">
    <property type="term" value="F:DNA-binding transcription factor activity, RNA polymerase II-specific"/>
    <property type="evidence" value="ECO:0007669"/>
    <property type="project" value="TreeGrafter"/>
</dbReference>
<evidence type="ECO:0000313" key="15">
    <source>
        <dbReference type="Proteomes" id="UP000018467"/>
    </source>
</evidence>
<evidence type="ECO:0000313" key="14">
    <source>
        <dbReference type="Ensembl" id="ENSAMXP00000054889.1"/>
    </source>
</evidence>
<evidence type="ECO:0000256" key="11">
    <source>
        <dbReference type="SAM" id="Coils"/>
    </source>
</evidence>
<keyword evidence="7" id="KW-0238">DNA-binding</keyword>
<evidence type="ECO:0000256" key="2">
    <source>
        <dbReference type="ARBA" id="ARBA00022723"/>
    </source>
</evidence>
<protein>
    <recommendedName>
        <fullName evidence="13">C2H2-type domain-containing protein</fullName>
    </recommendedName>
</protein>
<keyword evidence="15" id="KW-1185">Reference proteome</keyword>
<reference evidence="15" key="2">
    <citation type="journal article" date="2014" name="Nat. Commun.">
        <title>The cavefish genome reveals candidate genes for eye loss.</title>
        <authorList>
            <person name="McGaugh S.E."/>
            <person name="Gross J.B."/>
            <person name="Aken B."/>
            <person name="Blin M."/>
            <person name="Borowsky R."/>
            <person name="Chalopin D."/>
            <person name="Hinaux H."/>
            <person name="Jeffery W.R."/>
            <person name="Keene A."/>
            <person name="Ma L."/>
            <person name="Minx P."/>
            <person name="Murphy D."/>
            <person name="O'Quin K.E."/>
            <person name="Retaux S."/>
            <person name="Rohner N."/>
            <person name="Searle S.M."/>
            <person name="Stahl B.A."/>
            <person name="Tabin C."/>
            <person name="Volff J.N."/>
            <person name="Yoshizawa M."/>
            <person name="Warren W.C."/>
        </authorList>
    </citation>
    <scope>NUCLEOTIDE SEQUENCE [LARGE SCALE GENOMIC DNA]</scope>
    <source>
        <strain evidence="15">female</strain>
    </source>
</reference>
<dbReference type="Proteomes" id="UP000018467">
    <property type="component" value="Unassembled WGS sequence"/>
</dbReference>
<comment type="subcellular location">
    <subcellularLocation>
        <location evidence="1">Nucleus</location>
    </subcellularLocation>
</comment>
<reference evidence="15" key="1">
    <citation type="submission" date="2013-03" db="EMBL/GenBank/DDBJ databases">
        <authorList>
            <person name="Jeffery W."/>
            <person name="Warren W."/>
            <person name="Wilson R.K."/>
        </authorList>
    </citation>
    <scope>NUCLEOTIDE SEQUENCE</scope>
    <source>
        <strain evidence="15">female</strain>
    </source>
</reference>
<feature type="domain" description="C2H2-type" evidence="13">
    <location>
        <begin position="260"/>
        <end position="287"/>
    </location>
</feature>
<name>A0A3B1KLT4_ASTMX</name>
<reference evidence="14" key="4">
    <citation type="submission" date="2025-09" db="UniProtKB">
        <authorList>
            <consortium name="Ensembl"/>
        </authorList>
    </citation>
    <scope>IDENTIFICATION</scope>
</reference>
<sequence>MSRIEHLSSFFIERLMSVAAEIYEAVKDTVSDYQREIELTKEENHRLRKLLEEISLSAREEPGDPDTDTWTSHADGMLHEPQNASQGLQDTEPSLKQGKLELATMQEDPHPQQKHVGQSSSVSHKSLDVEGRKGDCLYRNPVLIIKLEPCDLKKPQSSKPSPNTAETCNPVLEPISTHVEMTNAAPAAVPSAEEAVSSSGVSDNPLITRVWSLNMHNTRTDKEDLYHIERPFLCESCGKRYKQKKHLKDHQRLHTGDRRFSCSVCGMRFFWTNQVKVHIQRHHKRQEATVLRMPYL</sequence>
<evidence type="ECO:0000256" key="4">
    <source>
        <dbReference type="ARBA" id="ARBA00022771"/>
    </source>
</evidence>
<evidence type="ECO:0000256" key="5">
    <source>
        <dbReference type="ARBA" id="ARBA00022833"/>
    </source>
</evidence>
<feature type="domain" description="C2H2-type" evidence="13">
    <location>
        <begin position="232"/>
        <end position="259"/>
    </location>
</feature>
<keyword evidence="2" id="KW-0479">Metal-binding</keyword>
<dbReference type="AlphaFoldDB" id="A0A3B1KLT4"/>
<evidence type="ECO:0000256" key="1">
    <source>
        <dbReference type="ARBA" id="ARBA00004123"/>
    </source>
</evidence>
<evidence type="ECO:0000259" key="13">
    <source>
        <dbReference type="PROSITE" id="PS50157"/>
    </source>
</evidence>
<dbReference type="SMART" id="SM00355">
    <property type="entry name" value="ZnF_C2H2"/>
    <property type="match status" value="2"/>
</dbReference>